<dbReference type="GeneID" id="96879318"/>
<sequence>MIVDSKDAVYQTGCQALGISKATLLRKIKQVSYKPPRKQRVDCGTSALTREEALQISGVMMASHRKNGKRLYSLEQAVNDLRVNNLINAGYIDNETGEWFPLSVDAISRALYQYRLHPNQLRAPAPCVQLKTEHPNHVWQLDASLCVLYYLKNPAEGHTTRDSGLRMMSEAEFNKNKPKSGAGD</sequence>
<dbReference type="EMBL" id="CP038613">
    <property type="protein sequence ID" value="QBY44829.1"/>
    <property type="molecule type" value="Genomic_DNA"/>
</dbReference>
<organism evidence="2 3">
    <name type="scientific">Arsenophonus nasoniae</name>
    <name type="common">son-killer infecting Nasonia vitripennis</name>
    <dbReference type="NCBI Taxonomy" id="638"/>
    <lineage>
        <taxon>Bacteria</taxon>
        <taxon>Pseudomonadati</taxon>
        <taxon>Pseudomonadota</taxon>
        <taxon>Gammaproteobacteria</taxon>
        <taxon>Enterobacterales</taxon>
        <taxon>Morganellaceae</taxon>
        <taxon>Arsenophonus</taxon>
    </lineage>
</organism>
<proteinExistence type="predicted"/>
<accession>A0A4P7KWW6</accession>
<name>A0A4P7KWW6_9GAMM</name>
<dbReference type="KEGG" id="ans:ArsFIN_34160"/>
<gene>
    <name evidence="2" type="ORF">ArsFIN_34160</name>
</gene>
<feature type="region of interest" description="Disordered" evidence="1">
    <location>
        <begin position="159"/>
        <end position="184"/>
    </location>
</feature>
<dbReference type="AlphaFoldDB" id="A0A4P7KWW6"/>
<evidence type="ECO:0000313" key="2">
    <source>
        <dbReference type="EMBL" id="QBY44829.1"/>
    </source>
</evidence>
<dbReference type="RefSeq" id="WP_246067263.1">
    <property type="nucleotide sequence ID" value="NZ_CP038613.1"/>
</dbReference>
<evidence type="ECO:0000256" key="1">
    <source>
        <dbReference type="SAM" id="MobiDB-lite"/>
    </source>
</evidence>
<protein>
    <submittedName>
        <fullName evidence="2">Uncharacterized protein</fullName>
    </submittedName>
</protein>
<evidence type="ECO:0000313" key="3">
    <source>
        <dbReference type="Proteomes" id="UP000295134"/>
    </source>
</evidence>
<reference evidence="2 3" key="1">
    <citation type="submission" date="2019-03" db="EMBL/GenBank/DDBJ databases">
        <title>Long-read sequencing reveals hyperdense prophage content in a complex bacterial symbiont genome.</title>
        <authorList>
            <person name="Frost C.L."/>
            <person name="Siozios S."/>
            <person name="Nadal-Jimenez P."/>
            <person name="Brockhurst M.A."/>
            <person name="King K.C."/>
            <person name="Darby A.C."/>
            <person name="Hurst G.D.D."/>
        </authorList>
    </citation>
    <scope>NUCLEOTIDE SEQUENCE [LARGE SCALE GENOMIC DNA]</scope>
    <source>
        <strain evidence="2 3">FIN</strain>
    </source>
</reference>
<dbReference type="Proteomes" id="UP000295134">
    <property type="component" value="Chromosome"/>
</dbReference>